<dbReference type="EMBL" id="QWVT01000037">
    <property type="protein sequence ID" value="RID82488.1"/>
    <property type="molecule type" value="Genomic_DNA"/>
</dbReference>
<organism evidence="2 3">
    <name type="scientific">Mesobacillus zeae</name>
    <dbReference type="NCBI Taxonomy" id="1917180"/>
    <lineage>
        <taxon>Bacteria</taxon>
        <taxon>Bacillati</taxon>
        <taxon>Bacillota</taxon>
        <taxon>Bacilli</taxon>
        <taxon>Bacillales</taxon>
        <taxon>Bacillaceae</taxon>
        <taxon>Mesobacillus</taxon>
    </lineage>
</organism>
<feature type="transmembrane region" description="Helical" evidence="1">
    <location>
        <begin position="15"/>
        <end position="33"/>
    </location>
</feature>
<dbReference type="AlphaFoldDB" id="A0A398B0Q1"/>
<gene>
    <name evidence="2" type="ORF">D1970_18975</name>
</gene>
<protein>
    <submittedName>
        <fullName evidence="2">DUF2628 domain-containing protein</fullName>
    </submittedName>
</protein>
<accession>A0A398B0Q1</accession>
<evidence type="ECO:0000313" key="2">
    <source>
        <dbReference type="EMBL" id="RID82488.1"/>
    </source>
</evidence>
<dbReference type="Proteomes" id="UP000265816">
    <property type="component" value="Unassembled WGS sequence"/>
</dbReference>
<dbReference type="OrthoDB" id="5233at2"/>
<keyword evidence="3" id="KW-1185">Reference proteome</keyword>
<proteinExistence type="predicted"/>
<dbReference type="RefSeq" id="WP_119114426.1">
    <property type="nucleotide sequence ID" value="NZ_CBCSEO010000012.1"/>
</dbReference>
<sequence>MRARLANDAGVTKEVKIGFSWTTFFFGFFPALFRGDLKWAVIMFIIASVVGFFTFGFGAWIPGIIFSFVYNKINIKDLLEKGYRPVDEQTKLELQSRGIISSVSTTGSNMGA</sequence>
<feature type="transmembrane region" description="Helical" evidence="1">
    <location>
        <begin position="39"/>
        <end position="70"/>
    </location>
</feature>
<reference evidence="2 3" key="1">
    <citation type="submission" date="2018-08" db="EMBL/GenBank/DDBJ databases">
        <title>Bacillus jemisoniae sp. nov., Bacillus chryseoplanitiae sp. nov., Bacillus resnikiae sp. nov., and Bacillus frankliniae sp. nov., isolated from Viking spacecraft and associated surfaces.</title>
        <authorList>
            <person name="Seuylemezian A."/>
            <person name="Vaishampayan P."/>
        </authorList>
    </citation>
    <scope>NUCLEOTIDE SEQUENCE [LARGE SCALE GENOMIC DNA]</scope>
    <source>
        <strain evidence="2 3">JJ-247</strain>
    </source>
</reference>
<keyword evidence="1" id="KW-1133">Transmembrane helix</keyword>
<keyword evidence="1" id="KW-0812">Transmembrane</keyword>
<name>A0A398B0Q1_9BACI</name>
<comment type="caution">
    <text evidence="2">The sequence shown here is derived from an EMBL/GenBank/DDBJ whole genome shotgun (WGS) entry which is preliminary data.</text>
</comment>
<keyword evidence="1" id="KW-0472">Membrane</keyword>
<evidence type="ECO:0000256" key="1">
    <source>
        <dbReference type="SAM" id="Phobius"/>
    </source>
</evidence>
<evidence type="ECO:0000313" key="3">
    <source>
        <dbReference type="Proteomes" id="UP000265816"/>
    </source>
</evidence>